<dbReference type="GO" id="GO:0016787">
    <property type="term" value="F:hydrolase activity"/>
    <property type="evidence" value="ECO:0007669"/>
    <property type="project" value="UniProtKB-KW"/>
</dbReference>
<dbReference type="Gene3D" id="3.90.79.10">
    <property type="entry name" value="Nucleoside Triphosphate Pyrophosphohydrolase"/>
    <property type="match status" value="1"/>
</dbReference>
<reference evidence="3 4" key="1">
    <citation type="submission" date="2017-09" db="EMBL/GenBank/DDBJ databases">
        <title>Depth-based differentiation of microbial function through sediment-hosted aquifers and enrichment of novel symbionts in the deep terrestrial subsurface.</title>
        <authorList>
            <person name="Probst A.J."/>
            <person name="Ladd B."/>
            <person name="Jarett J.K."/>
            <person name="Geller-Mcgrath D.E."/>
            <person name="Sieber C.M."/>
            <person name="Emerson J.B."/>
            <person name="Anantharaman K."/>
            <person name="Thomas B.C."/>
            <person name="Malmstrom R."/>
            <person name="Stieglmeier M."/>
            <person name="Klingl A."/>
            <person name="Woyke T."/>
            <person name="Ryan C.M."/>
            <person name="Banfield J.F."/>
        </authorList>
    </citation>
    <scope>NUCLEOTIDE SEQUENCE [LARGE SCALE GENOMIC DNA]</scope>
    <source>
        <strain evidence="3">CG11_big_fil_rev_8_21_14_0_20_39_34</strain>
    </source>
</reference>
<protein>
    <recommendedName>
        <fullName evidence="2">Nudix hydrolase domain-containing protein</fullName>
    </recommendedName>
</protein>
<proteinExistence type="predicted"/>
<dbReference type="Pfam" id="PF00293">
    <property type="entry name" value="NUDIX"/>
    <property type="match status" value="1"/>
</dbReference>
<dbReference type="PANTHER" id="PTHR43736:SF1">
    <property type="entry name" value="DIHYDRONEOPTERIN TRIPHOSPHATE DIPHOSPHATASE"/>
    <property type="match status" value="1"/>
</dbReference>
<keyword evidence="1" id="KW-0378">Hydrolase</keyword>
<evidence type="ECO:0000256" key="1">
    <source>
        <dbReference type="ARBA" id="ARBA00022801"/>
    </source>
</evidence>
<evidence type="ECO:0000313" key="3">
    <source>
        <dbReference type="EMBL" id="PIR03834.1"/>
    </source>
</evidence>
<feature type="domain" description="Nudix hydrolase" evidence="2">
    <location>
        <begin position="7"/>
        <end position="150"/>
    </location>
</feature>
<dbReference type="SUPFAM" id="SSF55811">
    <property type="entry name" value="Nudix"/>
    <property type="match status" value="1"/>
</dbReference>
<dbReference type="Proteomes" id="UP000229600">
    <property type="component" value="Unassembled WGS sequence"/>
</dbReference>
<dbReference type="PROSITE" id="PS51462">
    <property type="entry name" value="NUDIX"/>
    <property type="match status" value="1"/>
</dbReference>
<dbReference type="InterPro" id="IPR000086">
    <property type="entry name" value="NUDIX_hydrolase_dom"/>
</dbReference>
<evidence type="ECO:0000259" key="2">
    <source>
        <dbReference type="PROSITE" id="PS51462"/>
    </source>
</evidence>
<dbReference type="AlphaFoldDB" id="A0A2H0N4L4"/>
<gene>
    <name evidence="3" type="ORF">COV59_04160</name>
</gene>
<dbReference type="PROSITE" id="PS00893">
    <property type="entry name" value="NUDIX_BOX"/>
    <property type="match status" value="1"/>
</dbReference>
<sequence length="156" mass="18242">MGHIHEKVDFTSEVFVFFEDKVLLRKHDKYHLWLGAGGHIELHEDPNQAAIREVKEEVGLDIILVNPTHTPLLSLEYSQDLVPPFFMNRHKINDTHEHVCLIYAGITHDDTLTLSETEKSESCQWLTRQDVIENTEIQPHIKKYVLYMFEKLSQAH</sequence>
<evidence type="ECO:0000313" key="4">
    <source>
        <dbReference type="Proteomes" id="UP000229600"/>
    </source>
</evidence>
<organism evidence="3 4">
    <name type="scientific">Candidatus Magasanikbacteria bacterium CG11_big_fil_rev_8_21_14_0_20_39_34</name>
    <dbReference type="NCBI Taxonomy" id="1974653"/>
    <lineage>
        <taxon>Bacteria</taxon>
        <taxon>Candidatus Magasanikiibacteriota</taxon>
    </lineage>
</organism>
<dbReference type="PANTHER" id="PTHR43736">
    <property type="entry name" value="ADP-RIBOSE PYROPHOSPHATASE"/>
    <property type="match status" value="1"/>
</dbReference>
<dbReference type="InterPro" id="IPR015797">
    <property type="entry name" value="NUDIX_hydrolase-like_dom_sf"/>
</dbReference>
<dbReference type="EMBL" id="PCWN01000008">
    <property type="protein sequence ID" value="PIR03834.1"/>
    <property type="molecule type" value="Genomic_DNA"/>
</dbReference>
<name>A0A2H0N4L4_9BACT</name>
<comment type="caution">
    <text evidence="3">The sequence shown here is derived from an EMBL/GenBank/DDBJ whole genome shotgun (WGS) entry which is preliminary data.</text>
</comment>
<dbReference type="InterPro" id="IPR020084">
    <property type="entry name" value="NUDIX_hydrolase_CS"/>
</dbReference>
<accession>A0A2H0N4L4</accession>